<protein>
    <submittedName>
        <fullName evidence="1">Uncharacterized protein</fullName>
    </submittedName>
</protein>
<gene>
    <name evidence="1" type="ORF">CISIN_1g0488232mg</name>
</gene>
<dbReference type="Proteomes" id="UP000027120">
    <property type="component" value="Unassembled WGS sequence"/>
</dbReference>
<keyword evidence="2" id="KW-1185">Reference proteome</keyword>
<evidence type="ECO:0000313" key="2">
    <source>
        <dbReference type="Proteomes" id="UP000027120"/>
    </source>
</evidence>
<sequence>MATHNLNINISGRLTRHFFTPLLFIWAAPTRAGTRTRTRVLPIRCYLRRASNFSRRFSVVPSAASASGSP</sequence>
<accession>A0A067E991</accession>
<reference evidence="1 2" key="1">
    <citation type="submission" date="2014-04" db="EMBL/GenBank/DDBJ databases">
        <authorList>
            <consortium name="International Citrus Genome Consortium"/>
            <person name="Gmitter F."/>
            <person name="Chen C."/>
            <person name="Farmerie W."/>
            <person name="Harkins T."/>
            <person name="Desany B."/>
            <person name="Mohiuddin M."/>
            <person name="Kodira C."/>
            <person name="Borodovsky M."/>
            <person name="Lomsadze A."/>
            <person name="Burns P."/>
            <person name="Jenkins J."/>
            <person name="Prochnik S."/>
            <person name="Shu S."/>
            <person name="Chapman J."/>
            <person name="Pitluck S."/>
            <person name="Schmutz J."/>
            <person name="Rokhsar D."/>
        </authorList>
    </citation>
    <scope>NUCLEOTIDE SEQUENCE</scope>
</reference>
<dbReference type="STRING" id="2711.A0A067E991"/>
<dbReference type="EMBL" id="KK785051">
    <property type="protein sequence ID" value="KDO51638.1"/>
    <property type="molecule type" value="Genomic_DNA"/>
</dbReference>
<proteinExistence type="predicted"/>
<organism evidence="1 2">
    <name type="scientific">Citrus sinensis</name>
    <name type="common">Sweet orange</name>
    <name type="synonym">Citrus aurantium var. sinensis</name>
    <dbReference type="NCBI Taxonomy" id="2711"/>
    <lineage>
        <taxon>Eukaryota</taxon>
        <taxon>Viridiplantae</taxon>
        <taxon>Streptophyta</taxon>
        <taxon>Embryophyta</taxon>
        <taxon>Tracheophyta</taxon>
        <taxon>Spermatophyta</taxon>
        <taxon>Magnoliopsida</taxon>
        <taxon>eudicotyledons</taxon>
        <taxon>Gunneridae</taxon>
        <taxon>Pentapetalae</taxon>
        <taxon>rosids</taxon>
        <taxon>malvids</taxon>
        <taxon>Sapindales</taxon>
        <taxon>Rutaceae</taxon>
        <taxon>Aurantioideae</taxon>
        <taxon>Citrus</taxon>
    </lineage>
</organism>
<name>A0A067E991_CITSI</name>
<feature type="non-terminal residue" evidence="1">
    <location>
        <position position="70"/>
    </location>
</feature>
<dbReference type="AlphaFoldDB" id="A0A067E991"/>
<evidence type="ECO:0000313" key="1">
    <source>
        <dbReference type="EMBL" id="KDO51638.1"/>
    </source>
</evidence>